<dbReference type="PANTHER" id="PTHR30143:SF0">
    <property type="entry name" value="2-KETO-4-PENTENOATE HYDRATASE"/>
    <property type="match status" value="1"/>
</dbReference>
<dbReference type="PANTHER" id="PTHR30143">
    <property type="entry name" value="ACID HYDRATASE"/>
    <property type="match status" value="1"/>
</dbReference>
<dbReference type="InterPro" id="IPR011234">
    <property type="entry name" value="Fumarylacetoacetase-like_C"/>
</dbReference>
<evidence type="ECO:0000256" key="1">
    <source>
        <dbReference type="ARBA" id="ARBA00023239"/>
    </source>
</evidence>
<accession>A0A1T5BG48</accession>
<dbReference type="GO" id="GO:0005737">
    <property type="term" value="C:cytoplasm"/>
    <property type="evidence" value="ECO:0007669"/>
    <property type="project" value="TreeGrafter"/>
</dbReference>
<dbReference type="SUPFAM" id="SSF56529">
    <property type="entry name" value="FAH"/>
    <property type="match status" value="1"/>
</dbReference>
<proteinExistence type="predicted"/>
<evidence type="ECO:0000313" key="3">
    <source>
        <dbReference type="EMBL" id="SKB46272.1"/>
    </source>
</evidence>
<feature type="domain" description="Fumarylacetoacetase-like C-terminal" evidence="2">
    <location>
        <begin position="98"/>
        <end position="269"/>
    </location>
</feature>
<sequence length="281" mass="29718">MSDRVSEGHPRLAPSAIERCALMLREAHDRMEPVPPLRTQYPAARLSDAYAIQDCNTAHWLDAGRVAVGAKIGLTAKAVQKQLGIDQPDFGILFADMEVPDGGVVSPGRLIQPKVEGEIAFVLDATPDADRMTTAELLDCVAYALPALEIVDSRIARWDIGIFDTVADNASSGLFVLGTRPVPIEAIDLRLCGMVLEKNGEPASFGAGAACLDNPLHALRWLAGTMARIGRPLAAGDIVLSGALGPMVPVQAGDRIAMRINGIGDVQVRFAPETSEGAAHG</sequence>
<dbReference type="RefSeq" id="WP_223811279.1">
    <property type="nucleotide sequence ID" value="NZ_FUYM01000003.1"/>
</dbReference>
<dbReference type="EMBL" id="FUYM01000003">
    <property type="protein sequence ID" value="SKB46272.1"/>
    <property type="molecule type" value="Genomic_DNA"/>
</dbReference>
<dbReference type="Gene3D" id="3.90.850.10">
    <property type="entry name" value="Fumarylacetoacetase-like, C-terminal domain"/>
    <property type="match status" value="1"/>
</dbReference>
<dbReference type="InterPro" id="IPR050772">
    <property type="entry name" value="Hydratase-Decarb/MhpD_sf"/>
</dbReference>
<protein>
    <submittedName>
        <fullName evidence="3">2-keto-4-pentenoate hydratase</fullName>
    </submittedName>
</protein>
<evidence type="ECO:0000313" key="4">
    <source>
        <dbReference type="Proteomes" id="UP000189818"/>
    </source>
</evidence>
<gene>
    <name evidence="3" type="ORF">SAMN06295920_1032</name>
</gene>
<keyword evidence="4" id="KW-1185">Reference proteome</keyword>
<evidence type="ECO:0000259" key="2">
    <source>
        <dbReference type="Pfam" id="PF01557"/>
    </source>
</evidence>
<dbReference type="Proteomes" id="UP000189818">
    <property type="component" value="Unassembled WGS sequence"/>
</dbReference>
<reference evidence="4" key="1">
    <citation type="submission" date="2017-02" db="EMBL/GenBank/DDBJ databases">
        <authorList>
            <person name="Varghese N."/>
            <person name="Submissions S."/>
        </authorList>
    </citation>
    <scope>NUCLEOTIDE SEQUENCE [LARGE SCALE GENOMIC DNA]</scope>
    <source>
        <strain evidence="4">UM2</strain>
    </source>
</reference>
<name>A0A1T5BG48_9SPHN</name>
<dbReference type="Pfam" id="PF01557">
    <property type="entry name" value="FAA_hydrolase"/>
    <property type="match status" value="1"/>
</dbReference>
<dbReference type="STRING" id="439228.SAMN06295920_1032"/>
<keyword evidence="1" id="KW-0456">Lyase</keyword>
<organism evidence="3 4">
    <name type="scientific">Rhizorhabdus histidinilytica</name>
    <dbReference type="NCBI Taxonomy" id="439228"/>
    <lineage>
        <taxon>Bacteria</taxon>
        <taxon>Pseudomonadati</taxon>
        <taxon>Pseudomonadota</taxon>
        <taxon>Alphaproteobacteria</taxon>
        <taxon>Sphingomonadales</taxon>
        <taxon>Sphingomonadaceae</taxon>
        <taxon>Rhizorhabdus</taxon>
    </lineage>
</organism>
<dbReference type="GO" id="GO:0008684">
    <property type="term" value="F:2-oxopent-4-enoate hydratase activity"/>
    <property type="evidence" value="ECO:0007669"/>
    <property type="project" value="TreeGrafter"/>
</dbReference>
<dbReference type="AlphaFoldDB" id="A0A1T5BG48"/>
<dbReference type="InterPro" id="IPR036663">
    <property type="entry name" value="Fumarylacetoacetase_C_sf"/>
</dbReference>